<dbReference type="GO" id="GO:0019905">
    <property type="term" value="F:syntaxin binding"/>
    <property type="evidence" value="ECO:0007669"/>
    <property type="project" value="InterPro"/>
</dbReference>
<dbReference type="Pfam" id="PF09728">
    <property type="entry name" value="Taxilin"/>
    <property type="match status" value="1"/>
</dbReference>
<feature type="compositionally biased region" description="Low complexity" evidence="3">
    <location>
        <begin position="340"/>
        <end position="363"/>
    </location>
</feature>
<dbReference type="InterPro" id="IPR026183">
    <property type="entry name" value="Taxilin_fam"/>
</dbReference>
<evidence type="ECO:0000256" key="1">
    <source>
        <dbReference type="ARBA" id="ARBA00009550"/>
    </source>
</evidence>
<gene>
    <name evidence="4" type="ORF">RFI_08357</name>
</gene>
<evidence type="ECO:0000256" key="2">
    <source>
        <dbReference type="SAM" id="Coils"/>
    </source>
</evidence>
<organism evidence="4 5">
    <name type="scientific">Reticulomyxa filosa</name>
    <dbReference type="NCBI Taxonomy" id="46433"/>
    <lineage>
        <taxon>Eukaryota</taxon>
        <taxon>Sar</taxon>
        <taxon>Rhizaria</taxon>
        <taxon>Retaria</taxon>
        <taxon>Foraminifera</taxon>
        <taxon>Monothalamids</taxon>
        <taxon>Reticulomyxidae</taxon>
        <taxon>Reticulomyxa</taxon>
    </lineage>
</organism>
<feature type="compositionally biased region" description="Polar residues" evidence="3">
    <location>
        <begin position="386"/>
        <end position="405"/>
    </location>
</feature>
<proteinExistence type="inferred from homology"/>
<feature type="compositionally biased region" description="Basic and acidic residues" evidence="3">
    <location>
        <begin position="323"/>
        <end position="334"/>
    </location>
</feature>
<evidence type="ECO:0000256" key="3">
    <source>
        <dbReference type="SAM" id="MobiDB-lite"/>
    </source>
</evidence>
<accession>X6NR33</accession>
<evidence type="ECO:0000313" key="5">
    <source>
        <dbReference type="Proteomes" id="UP000023152"/>
    </source>
</evidence>
<protein>
    <submittedName>
        <fullName evidence="4">Alpha-taxilin</fullName>
    </submittedName>
</protein>
<evidence type="ECO:0000313" key="4">
    <source>
        <dbReference type="EMBL" id="ETO28770.1"/>
    </source>
</evidence>
<feature type="non-terminal residue" evidence="4">
    <location>
        <position position="1"/>
    </location>
</feature>
<dbReference type="Proteomes" id="UP000023152">
    <property type="component" value="Unassembled WGS sequence"/>
</dbReference>
<reference evidence="4 5" key="1">
    <citation type="journal article" date="2013" name="Curr. Biol.">
        <title>The Genome of the Foraminiferan Reticulomyxa filosa.</title>
        <authorList>
            <person name="Glockner G."/>
            <person name="Hulsmann N."/>
            <person name="Schleicher M."/>
            <person name="Noegel A.A."/>
            <person name="Eichinger L."/>
            <person name="Gallinger C."/>
            <person name="Pawlowski J."/>
            <person name="Sierra R."/>
            <person name="Euteneuer U."/>
            <person name="Pillet L."/>
            <person name="Moustafa A."/>
            <person name="Platzer M."/>
            <person name="Groth M."/>
            <person name="Szafranski K."/>
            <person name="Schliwa M."/>
        </authorList>
    </citation>
    <scope>NUCLEOTIDE SEQUENCE [LARGE SCALE GENOMIC DNA]</scope>
</reference>
<keyword evidence="5" id="KW-1185">Reference proteome</keyword>
<comment type="caution">
    <text evidence="4">The sequence shown here is derived from an EMBL/GenBank/DDBJ whole genome shotgun (WGS) entry which is preliminary data.</text>
</comment>
<keyword evidence="2" id="KW-0175">Coiled coil</keyword>
<dbReference type="AlphaFoldDB" id="X6NR33"/>
<feature type="compositionally biased region" description="Polar residues" evidence="3">
    <location>
        <begin position="413"/>
        <end position="426"/>
    </location>
</feature>
<feature type="coiled-coil region" evidence="2">
    <location>
        <begin position="156"/>
        <end position="239"/>
    </location>
</feature>
<name>X6NR33_RETFI</name>
<sequence>TDYVNGVNDMFYELVDNEMSLRQHNQVVTEKNIMLSNLCRTLQNENKQLGANLKIMQGKEQEWRENIQKKFDESLENIRKQMGEHQAKYVKLIQENEVYRLKIDELVEFERKRTTDYSNYKSHASQLGLCVLCCYYIILCKKNKNKKIQKLQETEKINMRTAVDSCKQEIKNLTKKLARSLEENSQLEKKCKEHESKFTETARKMQSNADTINQFKEMKTKVLQENTDLHQELKNLMAKYTQANTYNDVLQQSLRAGSRKADLLQKLCRGLQQQNTSIKERMKANGIDYQTVLQNIVYTNKVNNSSATAAVPTFAPAPVSSSLDHHGTEIDTRPDPPFITDANASVSAASASDTSASTNATDKASGDTATTAAAPQVEEKQEEKTPSQTNVETSTQSTINENQPVPETEQKTDQSQQSEQAPTVAE</sequence>
<dbReference type="EMBL" id="ASPP01006472">
    <property type="protein sequence ID" value="ETO28770.1"/>
    <property type="molecule type" value="Genomic_DNA"/>
</dbReference>
<feature type="region of interest" description="Disordered" evidence="3">
    <location>
        <begin position="318"/>
        <end position="426"/>
    </location>
</feature>
<feature type="coiled-coil region" evidence="2">
    <location>
        <begin position="39"/>
        <end position="95"/>
    </location>
</feature>
<comment type="similarity">
    <text evidence="1">Belongs to the taxilin family.</text>
</comment>